<protein>
    <submittedName>
        <fullName evidence="5">Choice-of-anchor C family protein</fullName>
    </submittedName>
</protein>
<dbReference type="Pfam" id="PF04862">
    <property type="entry name" value="DUF642"/>
    <property type="match status" value="1"/>
</dbReference>
<sequence length="493" mass="56222">MNNQVLFKMLEGQNIDNKYYLKKLLGAGGFGGVYLADEVVKDRLIRELAVKLIISEDSEKQLDELIFSTTLNHPNLINCYTCGEYELNNVKFLYLLMEVADSSLEKELIENKLDREKKEKLITDITEAISFLHSQSPPIIHRDLKPANILKVGNKWKLADFGLVRILEQNLTIQNTINITGTIGYSSPESYEGRISRATDIWSLGILIIEISTGKLPFDNENLEQTRNLIINGKILIPQLDYPFNQIARQCLIKDYQNRISAEEILEILKKTKNQPPIYTINQANSNIWLIKINVIISILSFLILIVLSIYTFSFNKSKKKINNLIKNGSFEEGITIDPETKFIGLDTKSQGINDWEIIKDNIDYKENYWQNTDDNRSLDLNGGQAGAISQSFPTKIGERYLVQFDMAGNPDHKQEQIPIRKIIVSTGEQQGHFVFDMRGGKTRENMQWQTFKWKFIAENSMTTLTFSGSLGNTSAYGPTLDNIIVTEISEND</sequence>
<evidence type="ECO:0000256" key="2">
    <source>
        <dbReference type="PROSITE-ProRule" id="PRU10141"/>
    </source>
</evidence>
<dbReference type="InterPro" id="IPR008979">
    <property type="entry name" value="Galactose-bd-like_sf"/>
</dbReference>
<evidence type="ECO:0000256" key="3">
    <source>
        <dbReference type="SAM" id="Phobius"/>
    </source>
</evidence>
<comment type="caution">
    <text evidence="5">The sequence shown here is derived from an EMBL/GenBank/DDBJ whole genome shotgun (WGS) entry which is preliminary data.</text>
</comment>
<dbReference type="PANTHER" id="PTHR24361:SF837">
    <property type="entry name" value="SERINE_THREONINE-PROTEIN KINASE C01C4.3-RELATED"/>
    <property type="match status" value="1"/>
</dbReference>
<dbReference type="GO" id="GO:0004674">
    <property type="term" value="F:protein serine/threonine kinase activity"/>
    <property type="evidence" value="ECO:0007669"/>
    <property type="project" value="TreeGrafter"/>
</dbReference>
<dbReference type="SUPFAM" id="SSF56112">
    <property type="entry name" value="Protein kinase-like (PK-like)"/>
    <property type="match status" value="1"/>
</dbReference>
<dbReference type="CDD" id="cd14014">
    <property type="entry name" value="STKc_PknB_like"/>
    <property type="match status" value="1"/>
</dbReference>
<dbReference type="GO" id="GO:0005524">
    <property type="term" value="F:ATP binding"/>
    <property type="evidence" value="ECO:0007669"/>
    <property type="project" value="UniProtKB-UniRule"/>
</dbReference>
<dbReference type="InterPro" id="IPR017441">
    <property type="entry name" value="Protein_kinase_ATP_BS"/>
</dbReference>
<organism evidence="5 6">
    <name type="scientific">Cyanobacterium aponinum 0216</name>
    <dbReference type="NCBI Taxonomy" id="2676140"/>
    <lineage>
        <taxon>Bacteria</taxon>
        <taxon>Bacillati</taxon>
        <taxon>Cyanobacteriota</taxon>
        <taxon>Cyanophyceae</taxon>
        <taxon>Oscillatoriophycideae</taxon>
        <taxon>Chroococcales</taxon>
        <taxon>Geminocystaceae</taxon>
        <taxon>Cyanobacterium</taxon>
    </lineage>
</organism>
<keyword evidence="3" id="KW-1133">Transmembrane helix</keyword>
<keyword evidence="3" id="KW-0812">Transmembrane</keyword>
<dbReference type="SUPFAM" id="SSF49785">
    <property type="entry name" value="Galactose-binding domain-like"/>
    <property type="match status" value="1"/>
</dbReference>
<feature type="transmembrane region" description="Helical" evidence="3">
    <location>
        <begin position="289"/>
        <end position="313"/>
    </location>
</feature>
<dbReference type="PANTHER" id="PTHR24361">
    <property type="entry name" value="MITOGEN-ACTIVATED KINASE KINASE KINASE"/>
    <property type="match status" value="1"/>
</dbReference>
<accession>A0A844GV30</accession>
<dbReference type="SMART" id="SM00220">
    <property type="entry name" value="S_TKc"/>
    <property type="match status" value="1"/>
</dbReference>
<keyword evidence="2" id="KW-0547">Nucleotide-binding</keyword>
<dbReference type="NCBIfam" id="TIGR04362">
    <property type="entry name" value="choice_anch_C"/>
    <property type="match status" value="1"/>
</dbReference>
<dbReference type="InterPro" id="IPR027576">
    <property type="entry name" value="Choice_anch_C_dom"/>
</dbReference>
<dbReference type="Gene3D" id="1.10.510.10">
    <property type="entry name" value="Transferase(Phosphotransferase) domain 1"/>
    <property type="match status" value="1"/>
</dbReference>
<dbReference type="PROSITE" id="PS00107">
    <property type="entry name" value="PROTEIN_KINASE_ATP"/>
    <property type="match status" value="1"/>
</dbReference>
<dbReference type="InterPro" id="IPR006946">
    <property type="entry name" value="DGR2-like_dom"/>
</dbReference>
<dbReference type="RefSeq" id="WP_155084531.1">
    <property type="nucleotide sequence ID" value="NZ_WMIA01000025.1"/>
</dbReference>
<dbReference type="Gene3D" id="2.60.120.260">
    <property type="entry name" value="Galactose-binding domain-like"/>
    <property type="match status" value="1"/>
</dbReference>
<keyword evidence="3" id="KW-0472">Membrane</keyword>
<reference evidence="5 6" key="1">
    <citation type="submission" date="2019-11" db="EMBL/GenBank/DDBJ databases">
        <title>Isolation of a new High Light Tolerant Cyanobacteria.</title>
        <authorList>
            <person name="Dobson Z."/>
            <person name="Vaughn N."/>
            <person name="Vaughn M."/>
            <person name="Fromme P."/>
            <person name="Mazor Y."/>
        </authorList>
    </citation>
    <scope>NUCLEOTIDE SEQUENCE [LARGE SCALE GENOMIC DNA]</scope>
    <source>
        <strain evidence="5 6">0216</strain>
    </source>
</reference>
<dbReference type="PROSITE" id="PS50011">
    <property type="entry name" value="PROTEIN_KINASE_DOM"/>
    <property type="match status" value="1"/>
</dbReference>
<gene>
    <name evidence="5" type="ORF">GGC33_15500</name>
</gene>
<dbReference type="Proteomes" id="UP000437131">
    <property type="component" value="Unassembled WGS sequence"/>
</dbReference>
<dbReference type="GO" id="GO:0005737">
    <property type="term" value="C:cytoplasm"/>
    <property type="evidence" value="ECO:0007669"/>
    <property type="project" value="TreeGrafter"/>
</dbReference>
<name>A0A844GV30_9CHRO</name>
<dbReference type="InterPro" id="IPR011009">
    <property type="entry name" value="Kinase-like_dom_sf"/>
</dbReference>
<evidence type="ECO:0000259" key="4">
    <source>
        <dbReference type="PROSITE" id="PS50011"/>
    </source>
</evidence>
<feature type="binding site" evidence="2">
    <location>
        <position position="51"/>
    </location>
    <ligand>
        <name>ATP</name>
        <dbReference type="ChEBI" id="CHEBI:30616"/>
    </ligand>
</feature>
<dbReference type="Pfam" id="PF00069">
    <property type="entry name" value="Pkinase"/>
    <property type="match status" value="1"/>
</dbReference>
<evidence type="ECO:0000256" key="1">
    <source>
        <dbReference type="ARBA" id="ARBA00023170"/>
    </source>
</evidence>
<keyword evidence="1" id="KW-0675">Receptor</keyword>
<evidence type="ECO:0000313" key="6">
    <source>
        <dbReference type="Proteomes" id="UP000437131"/>
    </source>
</evidence>
<dbReference type="InterPro" id="IPR053235">
    <property type="entry name" value="Ser_Thr_kinase"/>
</dbReference>
<proteinExistence type="predicted"/>
<dbReference type="EMBL" id="WMIA01000025">
    <property type="protein sequence ID" value="MTF40324.1"/>
    <property type="molecule type" value="Genomic_DNA"/>
</dbReference>
<keyword evidence="2" id="KW-0067">ATP-binding</keyword>
<dbReference type="AlphaFoldDB" id="A0A844GV30"/>
<dbReference type="InterPro" id="IPR000719">
    <property type="entry name" value="Prot_kinase_dom"/>
</dbReference>
<evidence type="ECO:0000313" key="5">
    <source>
        <dbReference type="EMBL" id="MTF40324.1"/>
    </source>
</evidence>
<feature type="domain" description="Protein kinase" evidence="4">
    <location>
        <begin position="19"/>
        <end position="278"/>
    </location>
</feature>